<dbReference type="GO" id="GO:0005737">
    <property type="term" value="C:cytoplasm"/>
    <property type="evidence" value="ECO:0007669"/>
    <property type="project" value="TreeGrafter"/>
</dbReference>
<keyword evidence="4" id="KW-1185">Reference proteome</keyword>
<gene>
    <name evidence="3" type="primary">IGHMBP2</name>
    <name evidence="3" type="ORF">NPIL_258351</name>
</gene>
<feature type="compositionally biased region" description="Polar residues" evidence="1">
    <location>
        <begin position="164"/>
        <end position="179"/>
    </location>
</feature>
<evidence type="ECO:0000259" key="2">
    <source>
        <dbReference type="Pfam" id="PF13086"/>
    </source>
</evidence>
<protein>
    <submittedName>
        <fullName evidence="3">DNA-binding protein SMUBP-2</fullName>
    </submittedName>
</protein>
<dbReference type="InterPro" id="IPR050534">
    <property type="entry name" value="Coronavir_polyprotein_1ab"/>
</dbReference>
<dbReference type="GO" id="GO:0003677">
    <property type="term" value="F:DNA binding"/>
    <property type="evidence" value="ECO:0007669"/>
    <property type="project" value="UniProtKB-KW"/>
</dbReference>
<dbReference type="GO" id="GO:0005634">
    <property type="term" value="C:nucleus"/>
    <property type="evidence" value="ECO:0007669"/>
    <property type="project" value="TreeGrafter"/>
</dbReference>
<dbReference type="OrthoDB" id="6513042at2759"/>
<evidence type="ECO:0000256" key="1">
    <source>
        <dbReference type="SAM" id="MobiDB-lite"/>
    </source>
</evidence>
<dbReference type="Proteomes" id="UP000887013">
    <property type="component" value="Unassembled WGS sequence"/>
</dbReference>
<reference evidence="3" key="1">
    <citation type="submission" date="2020-08" db="EMBL/GenBank/DDBJ databases">
        <title>Multicomponent nature underlies the extraordinary mechanical properties of spider dragline silk.</title>
        <authorList>
            <person name="Kono N."/>
            <person name="Nakamura H."/>
            <person name="Mori M."/>
            <person name="Yoshida Y."/>
            <person name="Ohtoshi R."/>
            <person name="Malay A.D."/>
            <person name="Moran D.A.P."/>
            <person name="Tomita M."/>
            <person name="Numata K."/>
            <person name="Arakawa K."/>
        </authorList>
    </citation>
    <scope>NUCLEOTIDE SEQUENCE</scope>
</reference>
<name>A0A8X6M7F1_NEPPI</name>
<dbReference type="Pfam" id="PF13086">
    <property type="entry name" value="AAA_11"/>
    <property type="match status" value="1"/>
</dbReference>
<accession>A0A8X6M7F1</accession>
<organism evidence="3 4">
    <name type="scientific">Nephila pilipes</name>
    <name type="common">Giant wood spider</name>
    <name type="synonym">Nephila maculata</name>
    <dbReference type="NCBI Taxonomy" id="299642"/>
    <lineage>
        <taxon>Eukaryota</taxon>
        <taxon>Metazoa</taxon>
        <taxon>Ecdysozoa</taxon>
        <taxon>Arthropoda</taxon>
        <taxon>Chelicerata</taxon>
        <taxon>Arachnida</taxon>
        <taxon>Araneae</taxon>
        <taxon>Araneomorphae</taxon>
        <taxon>Entelegynae</taxon>
        <taxon>Araneoidea</taxon>
        <taxon>Nephilidae</taxon>
        <taxon>Nephila</taxon>
    </lineage>
</organism>
<dbReference type="EMBL" id="BMAW01087854">
    <property type="protein sequence ID" value="GFS31901.1"/>
    <property type="molecule type" value="Genomic_DNA"/>
</dbReference>
<dbReference type="PANTHER" id="PTHR43788:SF8">
    <property type="entry name" value="DNA-BINDING PROTEIN SMUBP-2"/>
    <property type="match status" value="1"/>
</dbReference>
<dbReference type="Gene3D" id="3.40.50.300">
    <property type="entry name" value="P-loop containing nucleotide triphosphate hydrolases"/>
    <property type="match status" value="1"/>
</dbReference>
<sequence length="179" mass="19623">MKGSQKSVLVKTLDWVTLTADVSFYNADLNDQQKTAVMFSMLQKEVAIIHGPPGTGKTTTVVEYILQAISQNLKVLACAPSNVAVDNLMQHLTDYELKMIRVGHSSRVSSSLHLFSLDAHVSTDKYRDILLKKVDEVMIKNQKKGSSQSFLSPECDGVGIPNGPSGSRENLQNGKCQVK</sequence>
<dbReference type="InterPro" id="IPR027417">
    <property type="entry name" value="P-loop_NTPase"/>
</dbReference>
<feature type="region of interest" description="Disordered" evidence="1">
    <location>
        <begin position="145"/>
        <end position="179"/>
    </location>
</feature>
<feature type="domain" description="DNA2/NAM7 helicase helicase" evidence="2">
    <location>
        <begin position="28"/>
        <end position="144"/>
    </location>
</feature>
<dbReference type="AlphaFoldDB" id="A0A8X6M7F1"/>
<keyword evidence="3" id="KW-0238">DNA-binding</keyword>
<comment type="caution">
    <text evidence="3">The sequence shown here is derived from an EMBL/GenBank/DDBJ whole genome shotgun (WGS) entry which is preliminary data.</text>
</comment>
<dbReference type="InterPro" id="IPR041677">
    <property type="entry name" value="DNA2/NAM7_AAA_11"/>
</dbReference>
<evidence type="ECO:0000313" key="3">
    <source>
        <dbReference type="EMBL" id="GFS31901.1"/>
    </source>
</evidence>
<proteinExistence type="predicted"/>
<dbReference type="PANTHER" id="PTHR43788">
    <property type="entry name" value="DNA2/NAM7 HELICASE FAMILY MEMBER"/>
    <property type="match status" value="1"/>
</dbReference>
<evidence type="ECO:0000313" key="4">
    <source>
        <dbReference type="Proteomes" id="UP000887013"/>
    </source>
</evidence>
<dbReference type="GO" id="GO:0043139">
    <property type="term" value="F:5'-3' DNA helicase activity"/>
    <property type="evidence" value="ECO:0007669"/>
    <property type="project" value="TreeGrafter"/>
</dbReference>
<dbReference type="SUPFAM" id="SSF52540">
    <property type="entry name" value="P-loop containing nucleoside triphosphate hydrolases"/>
    <property type="match status" value="1"/>
</dbReference>